<dbReference type="Pfam" id="PF00512">
    <property type="entry name" value="HisKA"/>
    <property type="match status" value="1"/>
</dbReference>
<evidence type="ECO:0000256" key="5">
    <source>
        <dbReference type="ARBA" id="ARBA00022679"/>
    </source>
</evidence>
<keyword evidence="8 13" id="KW-0067">ATP-binding</keyword>
<dbReference type="InterPro" id="IPR003661">
    <property type="entry name" value="HisK_dim/P_dom"/>
</dbReference>
<reference evidence="13" key="1">
    <citation type="submission" date="2023-03" db="EMBL/GenBank/DDBJ databases">
        <title>Edaphobacter sp.</title>
        <authorList>
            <person name="Huber K.J."/>
            <person name="Papendorf J."/>
            <person name="Pilke C."/>
            <person name="Bunk B."/>
            <person name="Sproeer C."/>
            <person name="Pester M."/>
        </authorList>
    </citation>
    <scope>NUCLEOTIDE SEQUENCE</scope>
    <source>
        <strain evidence="13">DSM 110680</strain>
    </source>
</reference>
<dbReference type="Pfam" id="PF00672">
    <property type="entry name" value="HAMP"/>
    <property type="match status" value="1"/>
</dbReference>
<feature type="domain" description="Histidine kinase" evidence="11">
    <location>
        <begin position="141"/>
        <end position="348"/>
    </location>
</feature>
<dbReference type="Gene3D" id="1.10.287.130">
    <property type="match status" value="1"/>
</dbReference>
<dbReference type="GO" id="GO:0000155">
    <property type="term" value="F:phosphorelay sensor kinase activity"/>
    <property type="evidence" value="ECO:0007669"/>
    <property type="project" value="InterPro"/>
</dbReference>
<comment type="catalytic activity">
    <reaction evidence="1">
        <text>ATP + protein L-histidine = ADP + protein N-phospho-L-histidine.</text>
        <dbReference type="EC" id="2.7.13.3"/>
    </reaction>
</comment>
<keyword evidence="10" id="KW-0472">Membrane</keyword>
<dbReference type="RefSeq" id="WP_348261968.1">
    <property type="nucleotide sequence ID" value="NZ_CP121196.1"/>
</dbReference>
<dbReference type="SUPFAM" id="SSF55874">
    <property type="entry name" value="ATPase domain of HSP90 chaperone/DNA topoisomerase II/histidine kinase"/>
    <property type="match status" value="1"/>
</dbReference>
<evidence type="ECO:0000313" key="13">
    <source>
        <dbReference type="EMBL" id="XBH16740.1"/>
    </source>
</evidence>
<feature type="transmembrane region" description="Helical" evidence="10">
    <location>
        <begin position="41"/>
        <end position="65"/>
    </location>
</feature>
<evidence type="ECO:0000256" key="1">
    <source>
        <dbReference type="ARBA" id="ARBA00000085"/>
    </source>
</evidence>
<dbReference type="PANTHER" id="PTHR43065:SF10">
    <property type="entry name" value="PEROXIDE STRESS-ACTIVATED HISTIDINE KINASE MAK3"/>
    <property type="match status" value="1"/>
</dbReference>
<dbReference type="SMART" id="SM00387">
    <property type="entry name" value="HATPase_c"/>
    <property type="match status" value="1"/>
</dbReference>
<keyword evidence="10" id="KW-0812">Transmembrane</keyword>
<dbReference type="SMART" id="SM00304">
    <property type="entry name" value="HAMP"/>
    <property type="match status" value="1"/>
</dbReference>
<evidence type="ECO:0000256" key="10">
    <source>
        <dbReference type="SAM" id="Phobius"/>
    </source>
</evidence>
<keyword evidence="5" id="KW-0808">Transferase</keyword>
<dbReference type="Gene3D" id="6.10.340.10">
    <property type="match status" value="1"/>
</dbReference>
<evidence type="ECO:0000256" key="9">
    <source>
        <dbReference type="ARBA" id="ARBA00023012"/>
    </source>
</evidence>
<dbReference type="EMBL" id="CP121196">
    <property type="protein sequence ID" value="XBH16740.1"/>
    <property type="molecule type" value="Genomic_DNA"/>
</dbReference>
<dbReference type="SUPFAM" id="SSF158472">
    <property type="entry name" value="HAMP domain-like"/>
    <property type="match status" value="1"/>
</dbReference>
<dbReference type="CDD" id="cd06225">
    <property type="entry name" value="HAMP"/>
    <property type="match status" value="1"/>
</dbReference>
<dbReference type="AlphaFoldDB" id="A0AAU7DHE0"/>
<dbReference type="InterPro" id="IPR003660">
    <property type="entry name" value="HAMP_dom"/>
</dbReference>
<evidence type="ECO:0000259" key="11">
    <source>
        <dbReference type="PROSITE" id="PS50109"/>
    </source>
</evidence>
<dbReference type="GO" id="GO:0005524">
    <property type="term" value="F:ATP binding"/>
    <property type="evidence" value="ECO:0007669"/>
    <property type="project" value="UniProtKB-KW"/>
</dbReference>
<dbReference type="CDD" id="cd00082">
    <property type="entry name" value="HisKA"/>
    <property type="match status" value="1"/>
</dbReference>
<accession>A0AAU7DHE0</accession>
<dbReference type="GO" id="GO:0016020">
    <property type="term" value="C:membrane"/>
    <property type="evidence" value="ECO:0007669"/>
    <property type="project" value="UniProtKB-SubCell"/>
</dbReference>
<evidence type="ECO:0000259" key="12">
    <source>
        <dbReference type="PROSITE" id="PS50885"/>
    </source>
</evidence>
<evidence type="ECO:0000256" key="6">
    <source>
        <dbReference type="ARBA" id="ARBA00022741"/>
    </source>
</evidence>
<dbReference type="Pfam" id="PF02518">
    <property type="entry name" value="HATPase_c"/>
    <property type="match status" value="1"/>
</dbReference>
<dbReference type="InterPro" id="IPR003594">
    <property type="entry name" value="HATPase_dom"/>
</dbReference>
<dbReference type="PRINTS" id="PR00344">
    <property type="entry name" value="BCTRLSENSOR"/>
</dbReference>
<dbReference type="InterPro" id="IPR004358">
    <property type="entry name" value="Sig_transdc_His_kin-like_C"/>
</dbReference>
<gene>
    <name evidence="13" type="ORF">P8935_19465</name>
</gene>
<dbReference type="EC" id="2.7.13.3" evidence="3"/>
<dbReference type="SMART" id="SM00388">
    <property type="entry name" value="HisKA"/>
    <property type="match status" value="1"/>
</dbReference>
<evidence type="ECO:0000256" key="4">
    <source>
        <dbReference type="ARBA" id="ARBA00022553"/>
    </source>
</evidence>
<feature type="domain" description="HAMP" evidence="12">
    <location>
        <begin position="63"/>
        <end position="116"/>
    </location>
</feature>
<evidence type="ECO:0000256" key="3">
    <source>
        <dbReference type="ARBA" id="ARBA00012438"/>
    </source>
</evidence>
<dbReference type="InterPro" id="IPR005467">
    <property type="entry name" value="His_kinase_dom"/>
</dbReference>
<dbReference type="PROSITE" id="PS50109">
    <property type="entry name" value="HIS_KIN"/>
    <property type="match status" value="1"/>
</dbReference>
<dbReference type="PANTHER" id="PTHR43065">
    <property type="entry name" value="SENSOR HISTIDINE KINASE"/>
    <property type="match status" value="1"/>
</dbReference>
<organism evidence="13">
    <name type="scientific">Telmatobacter sp. DSM 110680</name>
    <dbReference type="NCBI Taxonomy" id="3036704"/>
    <lineage>
        <taxon>Bacteria</taxon>
        <taxon>Pseudomonadati</taxon>
        <taxon>Acidobacteriota</taxon>
        <taxon>Terriglobia</taxon>
        <taxon>Terriglobales</taxon>
        <taxon>Acidobacteriaceae</taxon>
        <taxon>Telmatobacter</taxon>
    </lineage>
</organism>
<proteinExistence type="predicted"/>
<comment type="subcellular location">
    <subcellularLocation>
        <location evidence="2">Membrane</location>
    </subcellularLocation>
</comment>
<feature type="transmembrane region" description="Helical" evidence="10">
    <location>
        <begin position="12"/>
        <end position="35"/>
    </location>
</feature>
<protein>
    <recommendedName>
        <fullName evidence="3">histidine kinase</fullName>
        <ecNumber evidence="3">2.7.13.3</ecNumber>
    </recommendedName>
</protein>
<keyword evidence="9" id="KW-0902">Two-component regulatory system</keyword>
<evidence type="ECO:0000256" key="7">
    <source>
        <dbReference type="ARBA" id="ARBA00022777"/>
    </source>
</evidence>
<dbReference type="PROSITE" id="PS50885">
    <property type="entry name" value="HAMP"/>
    <property type="match status" value="1"/>
</dbReference>
<evidence type="ECO:0000256" key="8">
    <source>
        <dbReference type="ARBA" id="ARBA00022840"/>
    </source>
</evidence>
<keyword evidence="6" id="KW-0547">Nucleotide-binding</keyword>
<dbReference type="InterPro" id="IPR036890">
    <property type="entry name" value="HATPase_C_sf"/>
</dbReference>
<evidence type="ECO:0000256" key="2">
    <source>
        <dbReference type="ARBA" id="ARBA00004370"/>
    </source>
</evidence>
<keyword evidence="10" id="KW-1133">Transmembrane helix</keyword>
<name>A0AAU7DHE0_9BACT</name>
<dbReference type="SUPFAM" id="SSF47384">
    <property type="entry name" value="Homodimeric domain of signal transducing histidine kinase"/>
    <property type="match status" value="1"/>
</dbReference>
<keyword evidence="4" id="KW-0597">Phosphoprotein</keyword>
<dbReference type="InterPro" id="IPR036097">
    <property type="entry name" value="HisK_dim/P_sf"/>
</dbReference>
<sequence>MHQVRVNWQIKAILPVVFVLLAGLLLFTIATVSLGGPERHAVIMVAGAGAVIICGVSIGVLAYLIQRPMLELQEKMALISGGNLDVAVSFSRRNDEIGDLGRNFNYMMLQLRESRKEIETMHRTQMSRAEHLATLGELATGLAHEIRNPLAGIAGVIEIIGRDLPASSPARAMVKDVRLEINQINRILTDLLETARPHPPQMMRSNLNTTVEHAVMLARQQVLSHPIKIELEQAPDLHEVEHDSDQIHQVVLNLLLNAVQAIDGPGTVTVKIGERDDCAIVTVTDTGRGMTDQQMSQIFRPFYTTRNNGTGLGLSLVRRIVEEHHGHVGVTSTLGQGSTFEVEIPFVAASVPAEVA</sequence>
<dbReference type="Gene3D" id="3.30.565.10">
    <property type="entry name" value="Histidine kinase-like ATPase, C-terminal domain"/>
    <property type="match status" value="1"/>
</dbReference>
<keyword evidence="7" id="KW-0418">Kinase</keyword>